<reference evidence="2" key="1">
    <citation type="journal article" date="2020" name="New Phytol.">
        <title>Comparative genomics reveals dynamic genome evolution in host specialist ectomycorrhizal fungi.</title>
        <authorList>
            <person name="Lofgren L.A."/>
            <person name="Nguyen N.H."/>
            <person name="Vilgalys R."/>
            <person name="Ruytinx J."/>
            <person name="Liao H.L."/>
            <person name="Branco S."/>
            <person name="Kuo A."/>
            <person name="LaButti K."/>
            <person name="Lipzen A."/>
            <person name="Andreopoulos W."/>
            <person name="Pangilinan J."/>
            <person name="Riley R."/>
            <person name="Hundley H."/>
            <person name="Na H."/>
            <person name="Barry K."/>
            <person name="Grigoriev I.V."/>
            <person name="Stajich J.E."/>
            <person name="Kennedy P.G."/>
        </authorList>
    </citation>
    <scope>NUCLEOTIDE SEQUENCE</scope>
    <source>
        <strain evidence="2">S12</strain>
    </source>
</reference>
<dbReference type="GeneID" id="64598375"/>
<organism evidence="2 3">
    <name type="scientific">Suillus plorans</name>
    <dbReference type="NCBI Taxonomy" id="116603"/>
    <lineage>
        <taxon>Eukaryota</taxon>
        <taxon>Fungi</taxon>
        <taxon>Dikarya</taxon>
        <taxon>Basidiomycota</taxon>
        <taxon>Agaricomycotina</taxon>
        <taxon>Agaricomycetes</taxon>
        <taxon>Agaricomycetidae</taxon>
        <taxon>Boletales</taxon>
        <taxon>Suillineae</taxon>
        <taxon>Suillaceae</taxon>
        <taxon>Suillus</taxon>
    </lineage>
</organism>
<dbReference type="Proteomes" id="UP000719766">
    <property type="component" value="Unassembled WGS sequence"/>
</dbReference>
<comment type="caution">
    <text evidence="2">The sequence shown here is derived from an EMBL/GenBank/DDBJ whole genome shotgun (WGS) entry which is preliminary data.</text>
</comment>
<dbReference type="AlphaFoldDB" id="A0A9P7A9D9"/>
<sequence length="113" mass="13025">MMIVFLLYIPLFSPCIATIGVMEIEIRFRLKILDQVKGCEIKQKAGNQSRLLFPTHYYARDYFNTRKVPVVLDVDNLFPTRFFACVCCELGKIEEFRETSITHSSASLAEPEV</sequence>
<dbReference type="RefSeq" id="XP_041152324.1">
    <property type="nucleotide sequence ID" value="XM_041304611.1"/>
</dbReference>
<name>A0A9P7A9D9_9AGAM</name>
<evidence type="ECO:0000313" key="3">
    <source>
        <dbReference type="Proteomes" id="UP000719766"/>
    </source>
</evidence>
<evidence type="ECO:0000256" key="1">
    <source>
        <dbReference type="SAM" id="SignalP"/>
    </source>
</evidence>
<keyword evidence="3" id="KW-1185">Reference proteome</keyword>
<feature type="chain" id="PRO_5040159533" evidence="1">
    <location>
        <begin position="18"/>
        <end position="113"/>
    </location>
</feature>
<keyword evidence="1" id="KW-0732">Signal</keyword>
<dbReference type="EMBL" id="JABBWE010000127">
    <property type="protein sequence ID" value="KAG1784839.1"/>
    <property type="molecule type" value="Genomic_DNA"/>
</dbReference>
<feature type="signal peptide" evidence="1">
    <location>
        <begin position="1"/>
        <end position="17"/>
    </location>
</feature>
<evidence type="ECO:0000313" key="2">
    <source>
        <dbReference type="EMBL" id="KAG1784839.1"/>
    </source>
</evidence>
<protein>
    <submittedName>
        <fullName evidence="2">Uncharacterized protein</fullName>
    </submittedName>
</protein>
<accession>A0A9P7A9D9</accession>
<gene>
    <name evidence="2" type="ORF">HD556DRAFT_1425692</name>
</gene>
<proteinExistence type="predicted"/>